<sequence>MPMITPALRRAQAGAATPAPASSSSPAASSSTTATLPSQPLPDLPRIPLSPTTLSRIAPPIKKIHSDSDLESWKRSSAYSTYTLFLQRICEASVGKPTRLPSRPTSNPTTPVEKLISLLYQLDSWTDEIEPQSKPQRFGNLAFRDWGQRLGERIEQLHYDLLPEQLHPFVVELREYLMDGFGSFVRIDYGSGHEFAFFAWLCYLYRLGFFDGDEGDEGKVEEQIGVSIFPLYLMVVWRLQDRYGLEPAGSHGVWGLDDFQFIPYIIGSSQLRSQSSLRPNQIITVSSQTQLLPQPSTPAVLISTPFTIPASNLSGDAAEVVLPNLYLTSLLRIQVLKRGPFHEHSPLLWDIATTVPNWVKVHAGMLKMYAAECLGKRVVVQHFPFGGVGWVWQDAPENVTAGMAKTSSNSAAAGGRSMALGGLQGNMSSMGRPTERITRMPAAGGAVPARGAVGGVRLGSALGLPARSAQTSRPTGTTSSANPQAPTKAEDTFVPPLGPTRIPKPQ</sequence>
<feature type="compositionally biased region" description="Pro residues" evidence="8">
    <location>
        <begin position="496"/>
        <end position="506"/>
    </location>
</feature>
<dbReference type="InterPro" id="IPR004327">
    <property type="entry name" value="Phstyr_phstse_ac"/>
</dbReference>
<reference evidence="10" key="1">
    <citation type="journal article" date="2013" name="Genome Announc.">
        <title>Draft genome sequence of the basidiomycetous yeast-like fungus Pseudozyma hubeiensis SY62, which produces an abundant amount of the biosurfactant mannosylerythritol lipids.</title>
        <authorList>
            <person name="Konishi M."/>
            <person name="Hatada Y."/>
            <person name="Horiuchi J."/>
        </authorList>
    </citation>
    <scope>NUCLEOTIDE SEQUENCE [LARGE SCALE GENOMIC DNA]</scope>
    <source>
        <strain evidence="10">SY62</strain>
    </source>
</reference>
<protein>
    <recommendedName>
        <fullName evidence="7">Serine/threonine-protein phosphatase 2A activator</fullName>
        <ecNumber evidence="7">5.2.1.8</ecNumber>
    </recommendedName>
    <alternativeName>
        <fullName evidence="7">Phosphotyrosyl phosphatase activator</fullName>
    </alternativeName>
</protein>
<dbReference type="PANTHER" id="PTHR10012">
    <property type="entry name" value="SERINE/THREONINE-PROTEIN PHOSPHATASE 2A REGULATORY SUBUNIT B"/>
    <property type="match status" value="1"/>
</dbReference>
<comment type="subcellular location">
    <subcellularLocation>
        <location evidence="2 7">Cytoplasm</location>
    </subcellularLocation>
</comment>
<dbReference type="PANTHER" id="PTHR10012:SF0">
    <property type="entry name" value="SERINE_THREONINE-PROTEIN PHOSPHATASE 2A ACTIVATOR"/>
    <property type="match status" value="1"/>
</dbReference>
<organism evidence="9 10">
    <name type="scientific">Pseudozyma hubeiensis (strain SY62)</name>
    <name type="common">Yeast</name>
    <dbReference type="NCBI Taxonomy" id="1305764"/>
    <lineage>
        <taxon>Eukaryota</taxon>
        <taxon>Fungi</taxon>
        <taxon>Dikarya</taxon>
        <taxon>Basidiomycota</taxon>
        <taxon>Ustilaginomycotina</taxon>
        <taxon>Ustilaginomycetes</taxon>
        <taxon>Ustilaginales</taxon>
        <taxon>Ustilaginaceae</taxon>
        <taxon>Pseudozyma</taxon>
    </lineage>
</organism>
<evidence type="ECO:0000256" key="3">
    <source>
        <dbReference type="ARBA" id="ARBA00011019"/>
    </source>
</evidence>
<feature type="region of interest" description="Disordered" evidence="8">
    <location>
        <begin position="1"/>
        <end position="53"/>
    </location>
</feature>
<keyword evidence="4 7" id="KW-0963">Cytoplasm</keyword>
<feature type="compositionally biased region" description="Polar residues" evidence="8">
    <location>
        <begin position="468"/>
        <end position="485"/>
    </location>
</feature>
<gene>
    <name evidence="9" type="ORF">PHSY_006039</name>
</gene>
<evidence type="ECO:0000313" key="9">
    <source>
        <dbReference type="EMBL" id="GAC98445.1"/>
    </source>
</evidence>
<accession>R9PK17</accession>
<dbReference type="InterPro" id="IPR037218">
    <property type="entry name" value="PTPA_sf"/>
</dbReference>
<dbReference type="AlphaFoldDB" id="R9PK17"/>
<dbReference type="GO" id="GO:0008160">
    <property type="term" value="F:protein tyrosine phosphatase activator activity"/>
    <property type="evidence" value="ECO:0007669"/>
    <property type="project" value="TreeGrafter"/>
</dbReference>
<comment type="catalytic activity">
    <reaction evidence="1 7">
        <text>[protein]-peptidylproline (omega=180) = [protein]-peptidylproline (omega=0)</text>
        <dbReference type="Rhea" id="RHEA:16237"/>
        <dbReference type="Rhea" id="RHEA-COMP:10747"/>
        <dbReference type="Rhea" id="RHEA-COMP:10748"/>
        <dbReference type="ChEBI" id="CHEBI:83833"/>
        <dbReference type="ChEBI" id="CHEBI:83834"/>
        <dbReference type="EC" id="5.2.1.8"/>
    </reaction>
</comment>
<dbReference type="GO" id="GO:0007052">
    <property type="term" value="P:mitotic spindle organization"/>
    <property type="evidence" value="ECO:0007669"/>
    <property type="project" value="TreeGrafter"/>
</dbReference>
<dbReference type="eggNOG" id="KOG2867">
    <property type="taxonomic scope" value="Eukaryota"/>
</dbReference>
<feature type="region of interest" description="Disordered" evidence="8">
    <location>
        <begin position="465"/>
        <end position="506"/>
    </location>
</feature>
<evidence type="ECO:0000256" key="8">
    <source>
        <dbReference type="SAM" id="MobiDB-lite"/>
    </source>
</evidence>
<dbReference type="InterPro" id="IPR043170">
    <property type="entry name" value="PTPA_C_lid"/>
</dbReference>
<evidence type="ECO:0000256" key="6">
    <source>
        <dbReference type="ARBA" id="ARBA00023235"/>
    </source>
</evidence>
<dbReference type="Proteomes" id="UP000014071">
    <property type="component" value="Unassembled WGS sequence"/>
</dbReference>
<evidence type="ECO:0000256" key="4">
    <source>
        <dbReference type="ARBA" id="ARBA00022490"/>
    </source>
</evidence>
<dbReference type="CDD" id="cd04087">
    <property type="entry name" value="PTPA"/>
    <property type="match status" value="1"/>
</dbReference>
<dbReference type="SUPFAM" id="SSF140984">
    <property type="entry name" value="PTPA-like"/>
    <property type="match status" value="1"/>
</dbReference>
<dbReference type="OrthoDB" id="16120at2759"/>
<dbReference type="STRING" id="1305764.R9PK17"/>
<dbReference type="HOGENOM" id="CLU_030733_1_2_1"/>
<dbReference type="GO" id="GO:0005634">
    <property type="term" value="C:nucleus"/>
    <property type="evidence" value="ECO:0007669"/>
    <property type="project" value="TreeGrafter"/>
</dbReference>
<dbReference type="RefSeq" id="XP_012192032.1">
    <property type="nucleotide sequence ID" value="XM_012336642.1"/>
</dbReference>
<dbReference type="Pfam" id="PF03095">
    <property type="entry name" value="PTPA"/>
    <property type="match status" value="1"/>
</dbReference>
<evidence type="ECO:0000256" key="7">
    <source>
        <dbReference type="RuleBase" id="RU361210"/>
    </source>
</evidence>
<evidence type="ECO:0000256" key="2">
    <source>
        <dbReference type="ARBA" id="ARBA00004496"/>
    </source>
</evidence>
<feature type="compositionally biased region" description="Low complexity" evidence="8">
    <location>
        <begin position="1"/>
        <end position="38"/>
    </location>
</feature>
<evidence type="ECO:0000256" key="5">
    <source>
        <dbReference type="ARBA" id="ARBA00023110"/>
    </source>
</evidence>
<dbReference type="GO" id="GO:0000159">
    <property type="term" value="C:protein phosphatase type 2A complex"/>
    <property type="evidence" value="ECO:0007669"/>
    <property type="project" value="TreeGrafter"/>
</dbReference>
<name>R9PK17_PSEHS</name>
<dbReference type="EC" id="5.2.1.8" evidence="7"/>
<keyword evidence="6 7" id="KW-0413">Isomerase</keyword>
<evidence type="ECO:0000313" key="10">
    <source>
        <dbReference type="Proteomes" id="UP000014071"/>
    </source>
</evidence>
<dbReference type="EMBL" id="DF238820">
    <property type="protein sequence ID" value="GAC98445.1"/>
    <property type="molecule type" value="Genomic_DNA"/>
</dbReference>
<dbReference type="GO" id="GO:0003755">
    <property type="term" value="F:peptidyl-prolyl cis-trans isomerase activity"/>
    <property type="evidence" value="ECO:0007669"/>
    <property type="project" value="UniProtKB-KW"/>
</dbReference>
<evidence type="ECO:0000256" key="1">
    <source>
        <dbReference type="ARBA" id="ARBA00000971"/>
    </source>
</evidence>
<dbReference type="GO" id="GO:0005737">
    <property type="term" value="C:cytoplasm"/>
    <property type="evidence" value="ECO:0007669"/>
    <property type="project" value="UniProtKB-SubCell"/>
</dbReference>
<dbReference type="Gene3D" id="1.20.120.1150">
    <property type="match status" value="1"/>
</dbReference>
<comment type="function">
    <text evidence="7">PPIases accelerate the folding of proteins. It catalyzes the cis-trans isomerization of proline imidic peptide bonds in oligopeptides.</text>
</comment>
<comment type="similarity">
    <text evidence="3 7">Belongs to the PTPA-type PPIase family.</text>
</comment>
<keyword evidence="5 7" id="KW-0697">Rotamase</keyword>
<keyword evidence="10" id="KW-1185">Reference proteome</keyword>
<proteinExistence type="inferred from homology"/>
<dbReference type="GeneID" id="24111311"/>